<accession>G2RGZ5</accession>
<feature type="non-terminal residue" evidence="2">
    <location>
        <position position="87"/>
    </location>
</feature>
<name>G2RGZ5_THETT</name>
<organism evidence="2 3">
    <name type="scientific">Thermothielavioides terrestris (strain ATCC 38088 / NRRL 8126)</name>
    <name type="common">Thielavia terrestris</name>
    <dbReference type="NCBI Taxonomy" id="578455"/>
    <lineage>
        <taxon>Eukaryota</taxon>
        <taxon>Fungi</taxon>
        <taxon>Dikarya</taxon>
        <taxon>Ascomycota</taxon>
        <taxon>Pezizomycotina</taxon>
        <taxon>Sordariomycetes</taxon>
        <taxon>Sordariomycetidae</taxon>
        <taxon>Sordariales</taxon>
        <taxon>Chaetomiaceae</taxon>
        <taxon>Thermothielavioides</taxon>
        <taxon>Thermothielavioides terrestris</taxon>
    </lineage>
</organism>
<protein>
    <submittedName>
        <fullName evidence="2">Uncharacterized protein</fullName>
    </submittedName>
</protein>
<feature type="compositionally biased region" description="Low complexity" evidence="1">
    <location>
        <begin position="35"/>
        <end position="52"/>
    </location>
</feature>
<proteinExistence type="predicted"/>
<dbReference type="KEGG" id="ttt:THITE_109333"/>
<evidence type="ECO:0000313" key="2">
    <source>
        <dbReference type="EMBL" id="AEO71124.1"/>
    </source>
</evidence>
<gene>
    <name evidence="2" type="ORF">THITE_109333</name>
</gene>
<feature type="compositionally biased region" description="Polar residues" evidence="1">
    <location>
        <begin position="65"/>
        <end position="76"/>
    </location>
</feature>
<dbReference type="RefSeq" id="XP_003657460.1">
    <property type="nucleotide sequence ID" value="XM_003657412.1"/>
</dbReference>
<feature type="region of interest" description="Disordered" evidence="1">
    <location>
        <begin position="1"/>
        <end position="87"/>
    </location>
</feature>
<dbReference type="HOGENOM" id="CLU_2489563_0_0_1"/>
<evidence type="ECO:0000256" key="1">
    <source>
        <dbReference type="SAM" id="MobiDB-lite"/>
    </source>
</evidence>
<dbReference type="EMBL" id="CP003014">
    <property type="protein sequence ID" value="AEO71124.1"/>
    <property type="molecule type" value="Genomic_DNA"/>
</dbReference>
<keyword evidence="3" id="KW-1185">Reference proteome</keyword>
<dbReference type="GeneID" id="11522211"/>
<feature type="compositionally biased region" description="Polar residues" evidence="1">
    <location>
        <begin position="1"/>
        <end position="17"/>
    </location>
</feature>
<sequence>MGNNTTLSYPQSHQSSTQRKRGSPPAPEGPEKRGQQSQPRTLLPRRPQRSPSHPAHPTPVPSHLVSPSFTPTSYQTRAGRMDRHRKM</sequence>
<dbReference type="AlphaFoldDB" id="G2RGZ5"/>
<evidence type="ECO:0000313" key="3">
    <source>
        <dbReference type="Proteomes" id="UP000008181"/>
    </source>
</evidence>
<reference evidence="2 3" key="1">
    <citation type="journal article" date="2011" name="Nat. Biotechnol.">
        <title>Comparative genomic analysis of the thermophilic biomass-degrading fungi Myceliophthora thermophila and Thielavia terrestris.</title>
        <authorList>
            <person name="Berka R.M."/>
            <person name="Grigoriev I.V."/>
            <person name="Otillar R."/>
            <person name="Salamov A."/>
            <person name="Grimwood J."/>
            <person name="Reid I."/>
            <person name="Ishmael N."/>
            <person name="John T."/>
            <person name="Darmond C."/>
            <person name="Moisan M.-C."/>
            <person name="Henrissat B."/>
            <person name="Coutinho P.M."/>
            <person name="Lombard V."/>
            <person name="Natvig D.O."/>
            <person name="Lindquist E."/>
            <person name="Schmutz J."/>
            <person name="Lucas S."/>
            <person name="Harris P."/>
            <person name="Powlowski J."/>
            <person name="Bellemare A."/>
            <person name="Taylor D."/>
            <person name="Butler G."/>
            <person name="de Vries R.P."/>
            <person name="Allijn I.E."/>
            <person name="van den Brink J."/>
            <person name="Ushinsky S."/>
            <person name="Storms R."/>
            <person name="Powell A.J."/>
            <person name="Paulsen I.T."/>
            <person name="Elbourne L.D.H."/>
            <person name="Baker S.E."/>
            <person name="Magnuson J."/>
            <person name="LaBoissiere S."/>
            <person name="Clutterbuck A.J."/>
            <person name="Martinez D."/>
            <person name="Wogulis M."/>
            <person name="de Leon A.L."/>
            <person name="Rey M.W."/>
            <person name="Tsang A."/>
        </authorList>
    </citation>
    <scope>NUCLEOTIDE SEQUENCE [LARGE SCALE GENOMIC DNA]</scope>
    <source>
        <strain evidence="3">ATCC 38088 / NRRL 8126</strain>
    </source>
</reference>
<dbReference type="Proteomes" id="UP000008181">
    <property type="component" value="Chromosome 6"/>
</dbReference>